<protein>
    <submittedName>
        <fullName evidence="1">Pilus assembly protein</fullName>
    </submittedName>
</protein>
<dbReference type="OrthoDB" id="6447548at2"/>
<evidence type="ECO:0000313" key="2">
    <source>
        <dbReference type="Proteomes" id="UP000302163"/>
    </source>
</evidence>
<accession>A0A4P8YK66</accession>
<dbReference type="KEGG" id="izh:FEM41_03630"/>
<evidence type="ECO:0000313" key="1">
    <source>
        <dbReference type="EMBL" id="QCT18802.1"/>
    </source>
</evidence>
<organism evidence="1 2">
    <name type="scientific">Jejubacter calystegiae</name>
    <dbReference type="NCBI Taxonomy" id="2579935"/>
    <lineage>
        <taxon>Bacteria</taxon>
        <taxon>Pseudomonadati</taxon>
        <taxon>Pseudomonadota</taxon>
        <taxon>Gammaproteobacteria</taxon>
        <taxon>Enterobacterales</taxon>
        <taxon>Enterobacteriaceae</taxon>
        <taxon>Jejubacter</taxon>
    </lineage>
</organism>
<sequence length="262" mass="29600">MAFGNWRIGVDIQEDVIRAVAVSRRRGAWCLQRWWRLPVDGENEGEKLSVALNGWHRQLPLGYCLCLGFPTRRTLQREIPAPPPELSELQYSHYVASATGRQLQMAEQTLCLDFRPVPGEPRFAVTAARASDVDRLVASMRQARLRLTAIAPEACALFSFLPFIHDSDDACLVCRTATEWLWVRHARWGSLPCQEVPDCVTLCQRLSVTARHLICCSPGELTNDEVREFDPWRVLSRLQPPLPEQGECYAIALGLALARLPQ</sequence>
<dbReference type="Proteomes" id="UP000302163">
    <property type="component" value="Chromosome"/>
</dbReference>
<reference evidence="1 2" key="1">
    <citation type="submission" date="2019-05" db="EMBL/GenBank/DDBJ databases">
        <title>Complete genome sequence of Izhakiella calystegiae KSNA2, an endophyte isolated from beach morning glory (Calystegia soldanella).</title>
        <authorList>
            <person name="Jiang L."/>
            <person name="Jeong J.C."/>
            <person name="Kim C.Y."/>
            <person name="Kim D.H."/>
            <person name="Kim S.W."/>
            <person name="Lee j."/>
        </authorList>
    </citation>
    <scope>NUCLEOTIDE SEQUENCE [LARGE SCALE GENOMIC DNA]</scope>
    <source>
        <strain evidence="1 2">KSNA2</strain>
    </source>
</reference>
<gene>
    <name evidence="1" type="ORF">FEM41_03630</name>
</gene>
<proteinExistence type="predicted"/>
<dbReference type="AlphaFoldDB" id="A0A4P8YK66"/>
<dbReference type="RefSeq" id="WP_138094530.1">
    <property type="nucleotide sequence ID" value="NZ_CP040428.1"/>
</dbReference>
<dbReference type="EMBL" id="CP040428">
    <property type="protein sequence ID" value="QCT18802.1"/>
    <property type="molecule type" value="Genomic_DNA"/>
</dbReference>
<keyword evidence="2" id="KW-1185">Reference proteome</keyword>
<name>A0A4P8YK66_9ENTR</name>